<gene>
    <name evidence="3" type="ORF">J0A69_05710</name>
</gene>
<dbReference type="Pfam" id="PF13568">
    <property type="entry name" value="OMP_b-brl_2"/>
    <property type="match status" value="1"/>
</dbReference>
<dbReference type="RefSeq" id="WP_206585556.1">
    <property type="nucleotide sequence ID" value="NZ_JAFKCU010000001.1"/>
</dbReference>
<keyword evidence="4" id="KW-1185">Reference proteome</keyword>
<feature type="signal peptide" evidence="1">
    <location>
        <begin position="1"/>
        <end position="21"/>
    </location>
</feature>
<comment type="caution">
    <text evidence="3">The sequence shown here is derived from an EMBL/GenBank/DDBJ whole genome shotgun (WGS) entry which is preliminary data.</text>
</comment>
<evidence type="ECO:0000313" key="4">
    <source>
        <dbReference type="Proteomes" id="UP000664480"/>
    </source>
</evidence>
<keyword evidence="1" id="KW-0732">Signal</keyword>
<dbReference type="InterPro" id="IPR025665">
    <property type="entry name" value="Beta-barrel_OMP_2"/>
</dbReference>
<dbReference type="Proteomes" id="UP000664480">
    <property type="component" value="Unassembled WGS sequence"/>
</dbReference>
<feature type="domain" description="Outer membrane protein beta-barrel" evidence="2">
    <location>
        <begin position="20"/>
        <end position="189"/>
    </location>
</feature>
<sequence>MKRIFLAFLFCLSAASLSAQTSVGIRGGYSTSSFSYIPALNIRSISVEGLSNPTFALVIEHFNAKNAGVEVNFQYLGTGFSQTLADTEGVISTNETELNYLKVPVLASFFVGRSGRFQIKFGPHLGYLLSANDVTREFSESSPPEIPTYGGAGDNPKKLMYGLSAGAGISKLFGKSTIAGEVRFGYEFTNPESQERIFDMNFTTLEFSLAYLFRIRESKIPKIVKQ</sequence>
<reference evidence="3 4" key="1">
    <citation type="submission" date="2021-03" db="EMBL/GenBank/DDBJ databases">
        <title>novel species isolated from a fishpond in China.</title>
        <authorList>
            <person name="Lu H."/>
            <person name="Cai Z."/>
        </authorList>
    </citation>
    <scope>NUCLEOTIDE SEQUENCE [LARGE SCALE GENOMIC DNA]</scope>
    <source>
        <strain evidence="3 4">YJ13C</strain>
    </source>
</reference>
<name>A0ABS3CH01_9BACT</name>
<organism evidence="3 4">
    <name type="scientific">Algoriphagus pacificus</name>
    <dbReference type="NCBI Taxonomy" id="2811234"/>
    <lineage>
        <taxon>Bacteria</taxon>
        <taxon>Pseudomonadati</taxon>
        <taxon>Bacteroidota</taxon>
        <taxon>Cytophagia</taxon>
        <taxon>Cytophagales</taxon>
        <taxon>Cyclobacteriaceae</taxon>
        <taxon>Algoriphagus</taxon>
    </lineage>
</organism>
<proteinExistence type="predicted"/>
<accession>A0ABS3CH01</accession>
<protein>
    <submittedName>
        <fullName evidence="3">PorT family protein</fullName>
    </submittedName>
</protein>
<evidence type="ECO:0000313" key="3">
    <source>
        <dbReference type="EMBL" id="MBN7814914.1"/>
    </source>
</evidence>
<dbReference type="EMBL" id="JAFKCU010000001">
    <property type="protein sequence ID" value="MBN7814914.1"/>
    <property type="molecule type" value="Genomic_DNA"/>
</dbReference>
<evidence type="ECO:0000259" key="2">
    <source>
        <dbReference type="Pfam" id="PF13568"/>
    </source>
</evidence>
<feature type="chain" id="PRO_5047526222" evidence="1">
    <location>
        <begin position="22"/>
        <end position="226"/>
    </location>
</feature>
<evidence type="ECO:0000256" key="1">
    <source>
        <dbReference type="SAM" id="SignalP"/>
    </source>
</evidence>